<dbReference type="PROSITE" id="PS50179">
    <property type="entry name" value="VHS"/>
    <property type="match status" value="1"/>
</dbReference>
<comment type="similarity">
    <text evidence="2 8">Belongs to the VPS27 family.</text>
</comment>
<comment type="caution">
    <text evidence="13">The sequence shown here is derived from an EMBL/GenBank/DDBJ whole genome shotgun (WGS) entry which is preliminary data.</text>
</comment>
<dbReference type="Gene3D" id="1.20.5.1940">
    <property type="match status" value="1"/>
</dbReference>
<dbReference type="Pfam" id="PF02809">
    <property type="entry name" value="UIM"/>
    <property type="match status" value="2"/>
</dbReference>
<dbReference type="PROSITE" id="PS50178">
    <property type="entry name" value="ZF_FYVE"/>
    <property type="match status" value="1"/>
</dbReference>
<dbReference type="InterPro" id="IPR011011">
    <property type="entry name" value="Znf_FYVE_PHD"/>
</dbReference>
<dbReference type="InterPro" id="IPR002014">
    <property type="entry name" value="VHS_dom"/>
</dbReference>
<feature type="compositionally biased region" description="Polar residues" evidence="10">
    <location>
        <begin position="495"/>
        <end position="514"/>
    </location>
</feature>
<dbReference type="GO" id="GO:0032456">
    <property type="term" value="P:endocytic recycling"/>
    <property type="evidence" value="ECO:0007669"/>
    <property type="project" value="TreeGrafter"/>
</dbReference>
<sequence length="721" mass="78954">MSGIGAWIWGTSQLDDAIDKATSELLPAGGEDIALNLEICDQIRSKSVPAKDAMRALKRRLNHKNPNVQLLALSLTDICIKNGGDLFLAEVASREFMDNLVSILKMPTLNHEVKGTILRLVQNWSVAFEGKPTLSYVNQVYKTLSGEGYKFPPKDLVLANSAMVDTSTAPEWIDSEVCLRCRTPFSFTNRKHHCRNCGQVFDQQCSSKNMSLPHFGITQEVRVCDGCFNKLTKKAEKADKAHRHSSSSRSHKHKSARELADAELQRAIQLSLEEVNGTSGRSRSGYVPSQPSPAKWGFSEPPIVDRSTYPSQKAAVADDEDDPDLKAAIEASLREASAPKASAPSVIETPREEYSSYPSSGYSQSYAPQATSQVTLPKIPQYDLEPLEADAILTFNQTVEQVQAQGGRNLQGYPAVAELYDKASGLRPKLALSLDDAGRKEQMLTDMHDQLSQAVKLYDQILTQQISQPRWRTSSAAPYQSQQQPAYAQPTQSTGYTQWAHQQPVAQSPPTTYASPPPEQRQQQYQQPAYQAPSQSPQMQYNQAPVSIVAAPSAPTQSPPAQYQQPQYQSYQPAASSSSLYAASVPPPPVSLPQSPPPQAQYQAPAPQAAPLQPSLARNSSLSYASGYAPPAPPPAHPQQYQPAQQYQAPPPPPQHQQQQPQQPQYQPQQQSQYQVASPPPAPAPINLPQFPSAPTTVPQPAYVAYGSPIPERKEALLIDL</sequence>
<feature type="compositionally biased region" description="Pro residues" evidence="10">
    <location>
        <begin position="585"/>
        <end position="599"/>
    </location>
</feature>
<feature type="domain" description="VHS" evidence="12">
    <location>
        <begin position="31"/>
        <end position="152"/>
    </location>
</feature>
<dbReference type="EMBL" id="JAACJJ010000056">
    <property type="protein sequence ID" value="KAF5311966.1"/>
    <property type="molecule type" value="Genomic_DNA"/>
</dbReference>
<keyword evidence="8" id="KW-0472">Membrane</keyword>
<dbReference type="GO" id="GO:0043130">
    <property type="term" value="F:ubiquitin binding"/>
    <property type="evidence" value="ECO:0007669"/>
    <property type="project" value="InterPro"/>
</dbReference>
<evidence type="ECO:0000256" key="5">
    <source>
        <dbReference type="ARBA" id="ARBA00022753"/>
    </source>
</evidence>
<proteinExistence type="inferred from homology"/>
<dbReference type="GO" id="GO:0007034">
    <property type="term" value="P:vacuolar transport"/>
    <property type="evidence" value="ECO:0007669"/>
    <property type="project" value="UniProtKB-ARBA"/>
</dbReference>
<evidence type="ECO:0000256" key="8">
    <source>
        <dbReference type="PIRNR" id="PIRNR036956"/>
    </source>
</evidence>
<dbReference type="PANTHER" id="PTHR46275">
    <property type="entry name" value="HEPATOCYTE GROWTH FACTOR-REGULATED TYROSINE KINASE SUBSTRATE"/>
    <property type="match status" value="1"/>
</dbReference>
<comment type="function">
    <text evidence="8">Component of the ESCRT-0 complex which is the sorting receptor for ubiquitinated cargo proteins at the multivesicular body (MVB) and recruits ESCRT-I to the MVB outer membrane.</text>
</comment>
<evidence type="ECO:0000256" key="6">
    <source>
        <dbReference type="ARBA" id="ARBA00022771"/>
    </source>
</evidence>
<dbReference type="Pfam" id="PF00790">
    <property type="entry name" value="VHS"/>
    <property type="match status" value="1"/>
</dbReference>
<dbReference type="InterPro" id="IPR000306">
    <property type="entry name" value="Znf_FYVE"/>
</dbReference>
<dbReference type="PANTHER" id="PTHR46275:SF1">
    <property type="entry name" value="HEPATOCYTE GROWTH FACTOR-REGULATED TYROSINE KINASE SUBSTRATE"/>
    <property type="match status" value="1"/>
</dbReference>
<feature type="region of interest" description="Disordered" evidence="10">
    <location>
        <begin position="238"/>
        <end position="259"/>
    </location>
</feature>
<feature type="region of interest" description="Disordered" evidence="10">
    <location>
        <begin position="273"/>
        <end position="304"/>
    </location>
</feature>
<dbReference type="InterPro" id="IPR008942">
    <property type="entry name" value="ENTH_VHS"/>
</dbReference>
<evidence type="ECO:0000256" key="2">
    <source>
        <dbReference type="ARBA" id="ARBA00008597"/>
    </source>
</evidence>
<dbReference type="SMART" id="SM00726">
    <property type="entry name" value="UIM"/>
    <property type="match status" value="2"/>
</dbReference>
<feature type="compositionally biased region" description="Basic residues" evidence="10">
    <location>
        <begin position="240"/>
        <end position="255"/>
    </location>
</feature>
<dbReference type="GO" id="GO:0005769">
    <property type="term" value="C:early endosome"/>
    <property type="evidence" value="ECO:0007669"/>
    <property type="project" value="TreeGrafter"/>
</dbReference>
<dbReference type="Gene3D" id="6.10.140.100">
    <property type="match status" value="1"/>
</dbReference>
<protein>
    <recommendedName>
        <fullName evidence="3 8">Vacuolar protein sorting-associated protein 27</fullName>
    </recommendedName>
</protein>
<dbReference type="AlphaFoldDB" id="A0A8H5ETM4"/>
<evidence type="ECO:0000256" key="10">
    <source>
        <dbReference type="SAM" id="MobiDB-lite"/>
    </source>
</evidence>
<evidence type="ECO:0000313" key="14">
    <source>
        <dbReference type="Proteomes" id="UP000567179"/>
    </source>
</evidence>
<keyword evidence="6 9" id="KW-0863">Zinc-finger</keyword>
<feature type="compositionally biased region" description="Low complexity" evidence="10">
    <location>
        <begin position="600"/>
        <end position="617"/>
    </location>
</feature>
<feature type="compositionally biased region" description="Low complexity" evidence="10">
    <location>
        <begin position="638"/>
        <end position="648"/>
    </location>
</feature>
<evidence type="ECO:0000259" key="12">
    <source>
        <dbReference type="PROSITE" id="PS50179"/>
    </source>
</evidence>
<dbReference type="PIRSF" id="PIRSF036956">
    <property type="entry name" value="Hrs_Vps27"/>
    <property type="match status" value="1"/>
</dbReference>
<name>A0A8H5ETM4_9AGAR</name>
<dbReference type="InterPro" id="IPR017455">
    <property type="entry name" value="Znf_FYVE-rel"/>
</dbReference>
<dbReference type="InterPro" id="IPR017073">
    <property type="entry name" value="HGS/VPS27"/>
</dbReference>
<dbReference type="GO" id="GO:0031623">
    <property type="term" value="P:receptor internalization"/>
    <property type="evidence" value="ECO:0007669"/>
    <property type="project" value="TreeGrafter"/>
</dbReference>
<dbReference type="InterPro" id="IPR003903">
    <property type="entry name" value="UIM_dom"/>
</dbReference>
<dbReference type="SMART" id="SM00288">
    <property type="entry name" value="VHS"/>
    <property type="match status" value="1"/>
</dbReference>
<dbReference type="GO" id="GO:0008270">
    <property type="term" value="F:zinc ion binding"/>
    <property type="evidence" value="ECO:0007669"/>
    <property type="project" value="UniProtKB-KW"/>
</dbReference>
<keyword evidence="14" id="KW-1185">Reference proteome</keyword>
<gene>
    <name evidence="13" type="ORF">D9619_003609</name>
</gene>
<evidence type="ECO:0000256" key="4">
    <source>
        <dbReference type="ARBA" id="ARBA00022723"/>
    </source>
</evidence>
<keyword evidence="4" id="KW-0479">Metal-binding</keyword>
<dbReference type="PROSITE" id="PS50330">
    <property type="entry name" value="UIM"/>
    <property type="match status" value="1"/>
</dbReference>
<dbReference type="Pfam" id="PF01363">
    <property type="entry name" value="FYVE"/>
    <property type="match status" value="1"/>
</dbReference>
<keyword evidence="5 8" id="KW-0967">Endosome</keyword>
<comment type="subunit">
    <text evidence="8">Component of the ESCRT-0 complex composed of HSE1 and VPS27.</text>
</comment>
<feature type="region of interest" description="Disordered" evidence="10">
    <location>
        <begin position="469"/>
        <end position="699"/>
    </location>
</feature>
<feature type="compositionally biased region" description="Low complexity" evidence="10">
    <location>
        <begin position="656"/>
        <end position="677"/>
    </location>
</feature>
<keyword evidence="7" id="KW-0862">Zinc</keyword>
<evidence type="ECO:0000259" key="11">
    <source>
        <dbReference type="PROSITE" id="PS50178"/>
    </source>
</evidence>
<dbReference type="SMART" id="SM00064">
    <property type="entry name" value="FYVE"/>
    <property type="match status" value="1"/>
</dbReference>
<dbReference type="InterPro" id="IPR013083">
    <property type="entry name" value="Znf_RING/FYVE/PHD"/>
</dbReference>
<feature type="compositionally biased region" description="Low complexity" evidence="10">
    <location>
        <begin position="520"/>
        <end position="584"/>
    </location>
</feature>
<evidence type="ECO:0000256" key="1">
    <source>
        <dbReference type="ARBA" id="ARBA00004125"/>
    </source>
</evidence>
<feature type="domain" description="FYVE-type" evidence="11">
    <location>
        <begin position="172"/>
        <end position="232"/>
    </location>
</feature>
<dbReference type="GO" id="GO:0035091">
    <property type="term" value="F:phosphatidylinositol binding"/>
    <property type="evidence" value="ECO:0007669"/>
    <property type="project" value="InterPro"/>
</dbReference>
<dbReference type="Gene3D" id="1.25.40.90">
    <property type="match status" value="1"/>
</dbReference>
<organism evidence="13 14">
    <name type="scientific">Psilocybe cf. subviscida</name>
    <dbReference type="NCBI Taxonomy" id="2480587"/>
    <lineage>
        <taxon>Eukaryota</taxon>
        <taxon>Fungi</taxon>
        <taxon>Dikarya</taxon>
        <taxon>Basidiomycota</taxon>
        <taxon>Agaricomycotina</taxon>
        <taxon>Agaricomycetes</taxon>
        <taxon>Agaricomycetidae</taxon>
        <taxon>Agaricales</taxon>
        <taxon>Agaricineae</taxon>
        <taxon>Strophariaceae</taxon>
        <taxon>Psilocybe</taxon>
    </lineage>
</organism>
<dbReference type="SUPFAM" id="SSF48464">
    <property type="entry name" value="ENTH/VHS domain"/>
    <property type="match status" value="1"/>
</dbReference>
<accession>A0A8H5ETM4</accession>
<dbReference type="GO" id="GO:0010008">
    <property type="term" value="C:endosome membrane"/>
    <property type="evidence" value="ECO:0007669"/>
    <property type="project" value="UniProtKB-SubCell"/>
</dbReference>
<comment type="subcellular location">
    <subcellularLocation>
        <location evidence="1 8">Endosome membrane</location>
        <topology evidence="1 8">Peripheral membrane protein</topology>
        <orientation evidence="1 8">Cytoplasmic side</orientation>
    </subcellularLocation>
</comment>
<evidence type="ECO:0000313" key="13">
    <source>
        <dbReference type="EMBL" id="KAF5311966.1"/>
    </source>
</evidence>
<dbReference type="CDD" id="cd21385">
    <property type="entry name" value="GAT_Vps27"/>
    <property type="match status" value="1"/>
</dbReference>
<feature type="compositionally biased region" description="Low complexity" evidence="10">
    <location>
        <begin position="473"/>
        <end position="494"/>
    </location>
</feature>
<dbReference type="SUPFAM" id="SSF57903">
    <property type="entry name" value="FYVE/PHD zinc finger"/>
    <property type="match status" value="1"/>
</dbReference>
<dbReference type="OrthoDB" id="957735at2759"/>
<feature type="region of interest" description="Disordered" evidence="10">
    <location>
        <begin position="333"/>
        <end position="367"/>
    </location>
</feature>
<feature type="compositionally biased region" description="Low complexity" evidence="10">
    <location>
        <begin position="355"/>
        <end position="367"/>
    </location>
</feature>
<dbReference type="CDD" id="cd16979">
    <property type="entry name" value="VHS_Vps27"/>
    <property type="match status" value="1"/>
</dbReference>
<evidence type="ECO:0000256" key="7">
    <source>
        <dbReference type="ARBA" id="ARBA00022833"/>
    </source>
</evidence>
<evidence type="ECO:0000256" key="3">
    <source>
        <dbReference type="ARBA" id="ARBA00017753"/>
    </source>
</evidence>
<dbReference type="CDD" id="cd15735">
    <property type="entry name" value="FYVE_spVPS27p_like"/>
    <property type="match status" value="1"/>
</dbReference>
<dbReference type="Gene3D" id="3.30.40.10">
    <property type="entry name" value="Zinc/RING finger domain, C3HC4 (zinc finger)"/>
    <property type="match status" value="1"/>
</dbReference>
<evidence type="ECO:0000256" key="9">
    <source>
        <dbReference type="PROSITE-ProRule" id="PRU00091"/>
    </source>
</evidence>
<dbReference type="Proteomes" id="UP000567179">
    <property type="component" value="Unassembled WGS sequence"/>
</dbReference>
<reference evidence="13 14" key="1">
    <citation type="journal article" date="2020" name="ISME J.">
        <title>Uncovering the hidden diversity of litter-decomposition mechanisms in mushroom-forming fungi.</title>
        <authorList>
            <person name="Floudas D."/>
            <person name="Bentzer J."/>
            <person name="Ahren D."/>
            <person name="Johansson T."/>
            <person name="Persson P."/>
            <person name="Tunlid A."/>
        </authorList>
    </citation>
    <scope>NUCLEOTIDE SEQUENCE [LARGE SCALE GENOMIC DNA]</scope>
    <source>
        <strain evidence="13 14">CBS 101986</strain>
    </source>
</reference>